<accession>A0A0C3C9Y1</accession>
<evidence type="ECO:0000256" key="1">
    <source>
        <dbReference type="SAM" id="Phobius"/>
    </source>
</evidence>
<reference evidence="4" key="2">
    <citation type="submission" date="2015-01" db="EMBL/GenBank/DDBJ databases">
        <title>Evolutionary Origins and Diversification of the Mycorrhizal Mutualists.</title>
        <authorList>
            <consortium name="DOE Joint Genome Institute"/>
            <consortium name="Mycorrhizal Genomics Consortium"/>
            <person name="Kohler A."/>
            <person name="Kuo A."/>
            <person name="Nagy L.G."/>
            <person name="Floudas D."/>
            <person name="Copeland A."/>
            <person name="Barry K.W."/>
            <person name="Cichocki N."/>
            <person name="Veneault-Fourrey C."/>
            <person name="LaButti K."/>
            <person name="Lindquist E.A."/>
            <person name="Lipzen A."/>
            <person name="Lundell T."/>
            <person name="Morin E."/>
            <person name="Murat C."/>
            <person name="Riley R."/>
            <person name="Ohm R."/>
            <person name="Sun H."/>
            <person name="Tunlid A."/>
            <person name="Henrissat B."/>
            <person name="Grigoriev I.V."/>
            <person name="Hibbett D.S."/>
            <person name="Martin F."/>
        </authorList>
    </citation>
    <scope>NUCLEOTIDE SEQUENCE [LARGE SCALE GENOMIC DNA]</scope>
    <source>
        <strain evidence="4">h7</strain>
    </source>
</reference>
<feature type="domain" description="Cation-transporting P-type ATPase C-terminal" evidence="2">
    <location>
        <begin position="11"/>
        <end position="71"/>
    </location>
</feature>
<keyword evidence="1" id="KW-0812">Transmembrane</keyword>
<evidence type="ECO:0000313" key="3">
    <source>
        <dbReference type="EMBL" id="KIM40406.1"/>
    </source>
</evidence>
<dbReference type="Proteomes" id="UP000053424">
    <property type="component" value="Unassembled WGS sequence"/>
</dbReference>
<protein>
    <recommendedName>
        <fullName evidence="2">Cation-transporting P-type ATPase C-terminal domain-containing protein</fullName>
    </recommendedName>
</protein>
<dbReference type="HOGENOM" id="CLU_2446632_0_0_1"/>
<dbReference type="Pfam" id="PF00689">
    <property type="entry name" value="Cation_ATPase_C"/>
    <property type="match status" value="1"/>
</dbReference>
<keyword evidence="4" id="KW-1185">Reference proteome</keyword>
<dbReference type="InterPro" id="IPR023298">
    <property type="entry name" value="ATPase_P-typ_TM_dom_sf"/>
</dbReference>
<dbReference type="Gene3D" id="1.20.1110.10">
    <property type="entry name" value="Calcium-transporting ATPase, transmembrane domain"/>
    <property type="match status" value="1"/>
</dbReference>
<feature type="transmembrane region" description="Helical" evidence="1">
    <location>
        <begin position="43"/>
        <end position="65"/>
    </location>
</feature>
<sequence length="90" mass="9967">SAIQSRGLGCSLFQNKMLITTVSISFVTQLALVYVGFMQKIFHTAPLGFGDLGIILGLAMGSFGMHEGRRWYERRLERDEVWVGSVGELA</sequence>
<dbReference type="InterPro" id="IPR006068">
    <property type="entry name" value="ATPase_P-typ_cation-transptr_C"/>
</dbReference>
<proteinExistence type="predicted"/>
<name>A0A0C3C9Y1_HEBCY</name>
<dbReference type="STRING" id="686832.A0A0C3C9Y1"/>
<reference evidence="3 4" key="1">
    <citation type="submission" date="2014-04" db="EMBL/GenBank/DDBJ databases">
        <authorList>
            <consortium name="DOE Joint Genome Institute"/>
            <person name="Kuo A."/>
            <person name="Gay G."/>
            <person name="Dore J."/>
            <person name="Kohler A."/>
            <person name="Nagy L.G."/>
            <person name="Floudas D."/>
            <person name="Copeland A."/>
            <person name="Barry K.W."/>
            <person name="Cichocki N."/>
            <person name="Veneault-Fourrey C."/>
            <person name="LaButti K."/>
            <person name="Lindquist E.A."/>
            <person name="Lipzen A."/>
            <person name="Lundell T."/>
            <person name="Morin E."/>
            <person name="Murat C."/>
            <person name="Sun H."/>
            <person name="Tunlid A."/>
            <person name="Henrissat B."/>
            <person name="Grigoriev I.V."/>
            <person name="Hibbett D.S."/>
            <person name="Martin F."/>
            <person name="Nordberg H.P."/>
            <person name="Cantor M.N."/>
            <person name="Hua S.X."/>
        </authorList>
    </citation>
    <scope>NUCLEOTIDE SEQUENCE [LARGE SCALE GENOMIC DNA]</scope>
    <source>
        <strain evidence="4">h7</strain>
    </source>
</reference>
<feature type="non-terminal residue" evidence="3">
    <location>
        <position position="1"/>
    </location>
</feature>
<dbReference type="EMBL" id="KN831783">
    <property type="protein sequence ID" value="KIM40406.1"/>
    <property type="molecule type" value="Genomic_DNA"/>
</dbReference>
<gene>
    <name evidence="3" type="ORF">M413DRAFT_73709</name>
</gene>
<evidence type="ECO:0000313" key="4">
    <source>
        <dbReference type="Proteomes" id="UP000053424"/>
    </source>
</evidence>
<feature type="transmembrane region" description="Helical" evidence="1">
    <location>
        <begin position="17"/>
        <end position="37"/>
    </location>
</feature>
<dbReference type="OrthoDB" id="3352408at2759"/>
<dbReference type="AlphaFoldDB" id="A0A0C3C9Y1"/>
<keyword evidence="1" id="KW-0472">Membrane</keyword>
<dbReference type="SUPFAM" id="SSF81665">
    <property type="entry name" value="Calcium ATPase, transmembrane domain M"/>
    <property type="match status" value="1"/>
</dbReference>
<evidence type="ECO:0000259" key="2">
    <source>
        <dbReference type="Pfam" id="PF00689"/>
    </source>
</evidence>
<organism evidence="3 4">
    <name type="scientific">Hebeloma cylindrosporum</name>
    <dbReference type="NCBI Taxonomy" id="76867"/>
    <lineage>
        <taxon>Eukaryota</taxon>
        <taxon>Fungi</taxon>
        <taxon>Dikarya</taxon>
        <taxon>Basidiomycota</taxon>
        <taxon>Agaricomycotina</taxon>
        <taxon>Agaricomycetes</taxon>
        <taxon>Agaricomycetidae</taxon>
        <taxon>Agaricales</taxon>
        <taxon>Agaricineae</taxon>
        <taxon>Hymenogastraceae</taxon>
        <taxon>Hebeloma</taxon>
    </lineage>
</organism>
<keyword evidence="1" id="KW-1133">Transmembrane helix</keyword>